<sequence>MNQLRSQASVAHLNPDTEEEASAQDGAGASTLEKYEARIRRDVTNDIRALLSRTKAYVQHSTKRPTSNPEHTKGLSAPKEVHMHPETSLARRLEDPVLWAKLRAFQLEEEREAKEAAAAKEAQRMKEKREQLQAYREIRNQVSLQLMEERKAEAKAEAAYAAQVSKYLKQKAAMDLQRQREKRESEKKKVEELHGRVSANSLRS</sequence>
<evidence type="ECO:0000256" key="1">
    <source>
        <dbReference type="SAM" id="Coils"/>
    </source>
</evidence>
<evidence type="ECO:0000256" key="2">
    <source>
        <dbReference type="SAM" id="MobiDB-lite"/>
    </source>
</evidence>
<dbReference type="Proteomes" id="UP000815325">
    <property type="component" value="Unassembled WGS sequence"/>
</dbReference>
<feature type="region of interest" description="Disordered" evidence="2">
    <location>
        <begin position="1"/>
        <end position="35"/>
    </location>
</feature>
<keyword evidence="1" id="KW-0175">Coiled coil</keyword>
<feature type="region of interest" description="Disordered" evidence="2">
    <location>
        <begin position="54"/>
        <end position="89"/>
    </location>
</feature>
<accession>A0ABQ7GV66</accession>
<feature type="coiled-coil region" evidence="1">
    <location>
        <begin position="110"/>
        <end position="145"/>
    </location>
</feature>
<name>A0ABQ7GV66_DUNSA</name>
<dbReference type="EMBL" id="MU069576">
    <property type="protein sequence ID" value="KAF5838513.1"/>
    <property type="molecule type" value="Genomic_DNA"/>
</dbReference>
<feature type="compositionally biased region" description="Basic and acidic residues" evidence="2">
    <location>
        <begin position="177"/>
        <end position="195"/>
    </location>
</feature>
<protein>
    <submittedName>
        <fullName evidence="3">Uncharacterized protein</fullName>
    </submittedName>
</protein>
<gene>
    <name evidence="3" type="ORF">DUNSADRAFT_2783</name>
</gene>
<reference evidence="3" key="1">
    <citation type="submission" date="2017-08" db="EMBL/GenBank/DDBJ databases">
        <authorList>
            <person name="Polle J.E."/>
            <person name="Barry K."/>
            <person name="Cushman J."/>
            <person name="Schmutz J."/>
            <person name="Tran D."/>
            <person name="Hathwaick L.T."/>
            <person name="Yim W.C."/>
            <person name="Jenkins J."/>
            <person name="Mckie-Krisberg Z.M."/>
            <person name="Prochnik S."/>
            <person name="Lindquist E."/>
            <person name="Dockter R.B."/>
            <person name="Adam C."/>
            <person name="Molina H."/>
            <person name="Bunkerborg J."/>
            <person name="Jin E."/>
            <person name="Buchheim M."/>
            <person name="Magnuson J."/>
        </authorList>
    </citation>
    <scope>NUCLEOTIDE SEQUENCE</scope>
    <source>
        <strain evidence="3">CCAP 19/18</strain>
    </source>
</reference>
<keyword evidence="4" id="KW-1185">Reference proteome</keyword>
<comment type="caution">
    <text evidence="3">The sequence shown here is derived from an EMBL/GenBank/DDBJ whole genome shotgun (WGS) entry which is preliminary data.</text>
</comment>
<organism evidence="3 4">
    <name type="scientific">Dunaliella salina</name>
    <name type="common">Green alga</name>
    <name type="synonym">Protococcus salinus</name>
    <dbReference type="NCBI Taxonomy" id="3046"/>
    <lineage>
        <taxon>Eukaryota</taxon>
        <taxon>Viridiplantae</taxon>
        <taxon>Chlorophyta</taxon>
        <taxon>core chlorophytes</taxon>
        <taxon>Chlorophyceae</taxon>
        <taxon>CS clade</taxon>
        <taxon>Chlamydomonadales</taxon>
        <taxon>Dunaliellaceae</taxon>
        <taxon>Dunaliella</taxon>
    </lineage>
</organism>
<feature type="compositionally biased region" description="Basic and acidic residues" evidence="2">
    <location>
        <begin position="79"/>
        <end position="89"/>
    </location>
</feature>
<proteinExistence type="predicted"/>
<feature type="region of interest" description="Disordered" evidence="2">
    <location>
        <begin position="173"/>
        <end position="204"/>
    </location>
</feature>
<evidence type="ECO:0000313" key="4">
    <source>
        <dbReference type="Proteomes" id="UP000815325"/>
    </source>
</evidence>
<evidence type="ECO:0000313" key="3">
    <source>
        <dbReference type="EMBL" id="KAF5838513.1"/>
    </source>
</evidence>